<keyword evidence="2 10" id="KW-0436">Ligase</keyword>
<keyword evidence="4" id="KW-0067">ATP-binding</keyword>
<sequence length="289" mass="33313">MKKLKKLKNVDSALNLPKVEESLLRYWDKAGIPNKVLNSRKGKEKKILYDGPITANNMPHYGHVVTWTIKDVFPRYWTMQGFDASRNIGWDCQGIPVEYEVEKAQGFTSKQDIEKFGVAKFNKLCKESVLKYVDVMLSYERRIGRWVDRNDEYWTMDPKYIESMWWSLKELYKKGLLYEGYKVVAYSTRAGTTLSNAEVALGGYSEVVDPAITVKFPLKDSSNTYFLAWTTTPWTIPGNLLLSVGKNISYVEVEVEGANYILAKEALERVFGDMKYKIVREYKAQELVG</sequence>
<proteinExistence type="predicted"/>
<dbReference type="GO" id="GO:0004822">
    <property type="term" value="F:isoleucine-tRNA ligase activity"/>
    <property type="evidence" value="ECO:0007669"/>
    <property type="project" value="UniProtKB-EC"/>
</dbReference>
<protein>
    <recommendedName>
        <fullName evidence="1">isoleucine--tRNA ligase</fullName>
        <ecNumber evidence="1">6.1.1.5</ecNumber>
    </recommendedName>
</protein>
<comment type="catalytic activity">
    <reaction evidence="8">
        <text>tRNA(Ile) + L-isoleucine + ATP = L-isoleucyl-tRNA(Ile) + AMP + diphosphate</text>
        <dbReference type="Rhea" id="RHEA:11060"/>
        <dbReference type="Rhea" id="RHEA-COMP:9666"/>
        <dbReference type="Rhea" id="RHEA-COMP:9695"/>
        <dbReference type="ChEBI" id="CHEBI:30616"/>
        <dbReference type="ChEBI" id="CHEBI:33019"/>
        <dbReference type="ChEBI" id="CHEBI:58045"/>
        <dbReference type="ChEBI" id="CHEBI:78442"/>
        <dbReference type="ChEBI" id="CHEBI:78528"/>
        <dbReference type="ChEBI" id="CHEBI:456215"/>
        <dbReference type="EC" id="6.1.1.5"/>
    </reaction>
</comment>
<keyword evidence="6" id="KW-0030">Aminoacyl-tRNA synthetase</keyword>
<keyword evidence="5" id="KW-0648">Protein biosynthesis</keyword>
<dbReference type="InterPro" id="IPR002301">
    <property type="entry name" value="Ile-tRNA-ligase"/>
</dbReference>
<dbReference type="InterPro" id="IPR002300">
    <property type="entry name" value="aa-tRNA-synth_Ia"/>
</dbReference>
<comment type="function">
    <text evidence="7">Catalyzes the attachment of isoleucine to tRNA(Ile). As IleRS can inadvertently accommodate and process structurally similar amino acids such as valine, to avoid such errors it has two additional distinct tRNA(Ile)-dependent editing activities. One activity is designated as 'pretransfer' editing and involves the hydrolysis of activated Val-AMP. The other activity is designated 'posttransfer' editing and involves deacylation of mischarged Val-tRNA(Ile).</text>
</comment>
<dbReference type="InterPro" id="IPR009008">
    <property type="entry name" value="Val/Leu/Ile-tRNA-synth_edit"/>
</dbReference>
<dbReference type="InterPro" id="IPR014729">
    <property type="entry name" value="Rossmann-like_a/b/a_fold"/>
</dbReference>
<reference evidence="10" key="1">
    <citation type="journal article" date="2020" name="mSystems">
        <title>Genome- and Community-Level Interaction Insights into Carbon Utilization and Element Cycling Functions of Hydrothermarchaeota in Hydrothermal Sediment.</title>
        <authorList>
            <person name="Zhou Z."/>
            <person name="Liu Y."/>
            <person name="Xu W."/>
            <person name="Pan J."/>
            <person name="Luo Z.H."/>
            <person name="Li M."/>
        </authorList>
    </citation>
    <scope>NUCLEOTIDE SEQUENCE [LARGE SCALE GENOMIC DNA]</scope>
    <source>
        <strain evidence="10">HyVt-517</strain>
    </source>
</reference>
<gene>
    <name evidence="10" type="ORF">ENJ78_00175</name>
</gene>
<dbReference type="EC" id="6.1.1.5" evidence="1"/>
<evidence type="ECO:0000256" key="3">
    <source>
        <dbReference type="ARBA" id="ARBA00022741"/>
    </source>
</evidence>
<dbReference type="PRINTS" id="PR00984">
    <property type="entry name" value="TRNASYNTHILE"/>
</dbReference>
<dbReference type="AlphaFoldDB" id="A0A7V5J0E2"/>
<evidence type="ECO:0000256" key="6">
    <source>
        <dbReference type="ARBA" id="ARBA00023146"/>
    </source>
</evidence>
<dbReference type="PANTHER" id="PTHR42780:SF1">
    <property type="entry name" value="ISOLEUCINE--TRNA LIGASE, CYTOPLASMIC"/>
    <property type="match status" value="1"/>
</dbReference>
<evidence type="ECO:0000256" key="7">
    <source>
        <dbReference type="ARBA" id="ARBA00025217"/>
    </source>
</evidence>
<evidence type="ECO:0000259" key="9">
    <source>
        <dbReference type="Pfam" id="PF00133"/>
    </source>
</evidence>
<dbReference type="Gene3D" id="3.40.50.620">
    <property type="entry name" value="HUPs"/>
    <property type="match status" value="1"/>
</dbReference>
<comment type="caution">
    <text evidence="10">The sequence shown here is derived from an EMBL/GenBank/DDBJ whole genome shotgun (WGS) entry which is preliminary data.</text>
</comment>
<feature type="non-terminal residue" evidence="10">
    <location>
        <position position="289"/>
    </location>
</feature>
<name>A0A7V5J0E2_UNCKA</name>
<evidence type="ECO:0000256" key="8">
    <source>
        <dbReference type="ARBA" id="ARBA00048359"/>
    </source>
</evidence>
<dbReference type="InterPro" id="IPR023586">
    <property type="entry name" value="Ile-tRNA-ligase_type2"/>
</dbReference>
<dbReference type="GO" id="GO:0005524">
    <property type="term" value="F:ATP binding"/>
    <property type="evidence" value="ECO:0007669"/>
    <property type="project" value="UniProtKB-KW"/>
</dbReference>
<dbReference type="GO" id="GO:0002161">
    <property type="term" value="F:aminoacyl-tRNA deacylase activity"/>
    <property type="evidence" value="ECO:0007669"/>
    <property type="project" value="InterPro"/>
</dbReference>
<dbReference type="PANTHER" id="PTHR42780">
    <property type="entry name" value="SOLEUCYL-TRNA SYNTHETASE"/>
    <property type="match status" value="1"/>
</dbReference>
<dbReference type="SUPFAM" id="SSF50677">
    <property type="entry name" value="ValRS/IleRS/LeuRS editing domain"/>
    <property type="match status" value="1"/>
</dbReference>
<feature type="domain" description="Aminoacyl-tRNA synthetase class Ia" evidence="9">
    <location>
        <begin position="23"/>
        <end position="207"/>
    </location>
</feature>
<dbReference type="Proteomes" id="UP000886106">
    <property type="component" value="Unassembled WGS sequence"/>
</dbReference>
<evidence type="ECO:0000256" key="5">
    <source>
        <dbReference type="ARBA" id="ARBA00022917"/>
    </source>
</evidence>
<dbReference type="Gene3D" id="3.90.740.10">
    <property type="entry name" value="Valyl/Leucyl/Isoleucyl-tRNA synthetase, editing domain"/>
    <property type="match status" value="1"/>
</dbReference>
<dbReference type="EMBL" id="DRNS01000013">
    <property type="protein sequence ID" value="HHH14108.1"/>
    <property type="molecule type" value="Genomic_DNA"/>
</dbReference>
<organism evidence="10">
    <name type="scientific">candidate division WWE3 bacterium</name>
    <dbReference type="NCBI Taxonomy" id="2053526"/>
    <lineage>
        <taxon>Bacteria</taxon>
        <taxon>Katanobacteria</taxon>
    </lineage>
</organism>
<evidence type="ECO:0000256" key="1">
    <source>
        <dbReference type="ARBA" id="ARBA00013165"/>
    </source>
</evidence>
<dbReference type="GO" id="GO:0006428">
    <property type="term" value="P:isoleucyl-tRNA aminoacylation"/>
    <property type="evidence" value="ECO:0007669"/>
    <property type="project" value="InterPro"/>
</dbReference>
<accession>A0A7V5J0E2</accession>
<evidence type="ECO:0000256" key="4">
    <source>
        <dbReference type="ARBA" id="ARBA00022840"/>
    </source>
</evidence>
<evidence type="ECO:0000313" key="10">
    <source>
        <dbReference type="EMBL" id="HHH14108.1"/>
    </source>
</evidence>
<keyword evidence="3" id="KW-0547">Nucleotide-binding</keyword>
<evidence type="ECO:0000256" key="2">
    <source>
        <dbReference type="ARBA" id="ARBA00022598"/>
    </source>
</evidence>
<dbReference type="Pfam" id="PF00133">
    <property type="entry name" value="tRNA-synt_1"/>
    <property type="match status" value="1"/>
</dbReference>
<dbReference type="SUPFAM" id="SSF52374">
    <property type="entry name" value="Nucleotidylyl transferase"/>
    <property type="match status" value="1"/>
</dbReference>